<proteinExistence type="predicted"/>
<evidence type="ECO:0000256" key="1">
    <source>
        <dbReference type="SAM" id="SignalP"/>
    </source>
</evidence>
<accession>A0A1A8XRH8</accession>
<dbReference type="EMBL" id="FLQX01000119">
    <property type="protein sequence ID" value="SBT07271.1"/>
    <property type="molecule type" value="Genomic_DNA"/>
</dbReference>
<protein>
    <submittedName>
        <fullName evidence="3">Twin-arginine translocation pathway signal</fullName>
    </submittedName>
</protein>
<organism evidence="3 4">
    <name type="scientific">Candidatus Accumulibacter aalborgensis</name>
    <dbReference type="NCBI Taxonomy" id="1860102"/>
    <lineage>
        <taxon>Bacteria</taxon>
        <taxon>Pseudomonadati</taxon>
        <taxon>Pseudomonadota</taxon>
        <taxon>Betaproteobacteria</taxon>
        <taxon>Candidatus Accumulibacter</taxon>
    </lineage>
</organism>
<keyword evidence="1" id="KW-0732">Signal</keyword>
<evidence type="ECO:0000313" key="3">
    <source>
        <dbReference type="EMBL" id="SBT07271.1"/>
    </source>
</evidence>
<dbReference type="Proteomes" id="UP000199169">
    <property type="component" value="Unassembled WGS sequence"/>
</dbReference>
<keyword evidence="4" id="KW-1185">Reference proteome</keyword>
<feature type="signal peptide" evidence="1">
    <location>
        <begin position="1"/>
        <end position="32"/>
    </location>
</feature>
<sequence>MHKTFVSQLARTSRMFLIAVLAALVGSVAALAADRTALERDAQNTYQKLIARVSGAKALSRDAVAVLVFPKITKAGLVIGGQYGDGVLFKGGKAVGFYNTSGASYGLQAGAQQYGYAMFFMNEKSLNALTANDGFEVGVGPSIVVVDQGMGKSLTSTTAKDDIYAFIFSQKGLMAGLGLQGNKITRLSE</sequence>
<evidence type="ECO:0000313" key="4">
    <source>
        <dbReference type="Proteomes" id="UP000199169"/>
    </source>
</evidence>
<feature type="chain" id="PRO_5008381662" evidence="1">
    <location>
        <begin position="33"/>
        <end position="189"/>
    </location>
</feature>
<name>A0A1A8XRH8_9PROT</name>
<reference evidence="3 4" key="1">
    <citation type="submission" date="2016-06" db="EMBL/GenBank/DDBJ databases">
        <authorList>
            <person name="Kjaerup R.B."/>
            <person name="Dalgaard T.S."/>
            <person name="Juul-Madsen H.R."/>
        </authorList>
    </citation>
    <scope>NUCLEOTIDE SEQUENCE [LARGE SCALE GENOMIC DNA]</scope>
    <source>
        <strain evidence="3">3</strain>
    </source>
</reference>
<evidence type="ECO:0000259" key="2">
    <source>
        <dbReference type="Pfam" id="PF04366"/>
    </source>
</evidence>
<dbReference type="AlphaFoldDB" id="A0A1A8XRH8"/>
<dbReference type="CDD" id="cd11524">
    <property type="entry name" value="SYLF"/>
    <property type="match status" value="1"/>
</dbReference>
<dbReference type="InterPro" id="IPR007461">
    <property type="entry name" value="Ysc84_actin-binding"/>
</dbReference>
<dbReference type="STRING" id="1860102.ACCAA_420005"/>
<feature type="domain" description="Ysc84 actin-binding" evidence="2">
    <location>
        <begin position="102"/>
        <end position="185"/>
    </location>
</feature>
<dbReference type="Pfam" id="PF04366">
    <property type="entry name" value="Ysc84"/>
    <property type="match status" value="1"/>
</dbReference>
<gene>
    <name evidence="3" type="ORF">ACCAA_420005</name>
</gene>